<dbReference type="GO" id="GO:0042613">
    <property type="term" value="C:MHC class II protein complex"/>
    <property type="evidence" value="ECO:0007669"/>
    <property type="project" value="UniProtKB-KW"/>
</dbReference>
<dbReference type="KEGG" id="oro:101371503"/>
<dbReference type="OrthoDB" id="9940220at2759"/>
<dbReference type="Gene3D" id="2.60.40.10">
    <property type="entry name" value="Immunoglobulins"/>
    <property type="match status" value="1"/>
</dbReference>
<dbReference type="SMART" id="SM00921">
    <property type="entry name" value="MHC_II_beta"/>
    <property type="match status" value="1"/>
</dbReference>
<name>A0A2U3WGA8_ODORO</name>
<keyword evidence="7 15" id="KW-1133">Transmembrane helix</keyword>
<dbReference type="InterPro" id="IPR003597">
    <property type="entry name" value="Ig_C1-set"/>
</dbReference>
<dbReference type="AlphaFoldDB" id="A0A2U3WGA8"/>
<dbReference type="Pfam" id="PF07654">
    <property type="entry name" value="C1-set"/>
    <property type="match status" value="1"/>
</dbReference>
<organism evidence="18 19">
    <name type="scientific">Odobenus rosmarus divergens</name>
    <name type="common">Pacific walrus</name>
    <dbReference type="NCBI Taxonomy" id="9708"/>
    <lineage>
        <taxon>Eukaryota</taxon>
        <taxon>Metazoa</taxon>
        <taxon>Chordata</taxon>
        <taxon>Craniata</taxon>
        <taxon>Vertebrata</taxon>
        <taxon>Euteleostomi</taxon>
        <taxon>Mammalia</taxon>
        <taxon>Eutheria</taxon>
        <taxon>Laurasiatheria</taxon>
        <taxon>Carnivora</taxon>
        <taxon>Caniformia</taxon>
        <taxon>Pinnipedia</taxon>
        <taxon>Odobenidae</taxon>
        <taxon>Odobenus</taxon>
    </lineage>
</organism>
<keyword evidence="9 15" id="KW-0472">Membrane</keyword>
<feature type="transmembrane region" description="Helical" evidence="15">
    <location>
        <begin position="219"/>
        <end position="240"/>
    </location>
</feature>
<dbReference type="GO" id="GO:0031902">
    <property type="term" value="C:late endosome membrane"/>
    <property type="evidence" value="ECO:0007669"/>
    <property type="project" value="UniProtKB-SubCell"/>
</dbReference>
<dbReference type="PROSITE" id="PS00290">
    <property type="entry name" value="IG_MHC"/>
    <property type="match status" value="1"/>
</dbReference>
<dbReference type="InterPro" id="IPR036179">
    <property type="entry name" value="Ig-like_dom_sf"/>
</dbReference>
<protein>
    <submittedName>
        <fullName evidence="19">HLA class II histocompatibility antigen, DM beta chain</fullName>
    </submittedName>
</protein>
<dbReference type="GO" id="GO:0002250">
    <property type="term" value="P:adaptive immune response"/>
    <property type="evidence" value="ECO:0007669"/>
    <property type="project" value="UniProtKB-KW"/>
</dbReference>
<dbReference type="PANTHER" id="PTHR19944:SF65">
    <property type="entry name" value="HLA CLASS II HISTOCOMPATIBILITY ANTIGEN, DM BETA CHAIN"/>
    <property type="match status" value="1"/>
</dbReference>
<keyword evidence="6" id="KW-0391">Immunity</keyword>
<dbReference type="InterPro" id="IPR011162">
    <property type="entry name" value="MHC_I/II-like_Ag-recog"/>
</dbReference>
<evidence type="ECO:0000256" key="5">
    <source>
        <dbReference type="ARBA" id="ARBA00022753"/>
    </source>
</evidence>
<gene>
    <name evidence="19" type="primary">LOC101371503</name>
</gene>
<keyword evidence="12" id="KW-0491">MHC II</keyword>
<evidence type="ECO:0000256" key="4">
    <source>
        <dbReference type="ARBA" id="ARBA00022729"/>
    </source>
</evidence>
<dbReference type="RefSeq" id="XP_004407740.1">
    <property type="nucleotide sequence ID" value="XM_004407683.1"/>
</dbReference>
<evidence type="ECO:0000256" key="6">
    <source>
        <dbReference type="ARBA" id="ARBA00022859"/>
    </source>
</evidence>
<evidence type="ECO:0000313" key="19">
    <source>
        <dbReference type="RefSeq" id="XP_004407740.1"/>
    </source>
</evidence>
<sequence>MTTLLPLLLGLSLGSIVAGGFIAHVESTCLLDDDGTPKDFTYCVSFNKDLLTCWDPEEAKMAPCEFGALNVLAKYLSEYLNQQESLLQRLSNGLQDCATHTQSFWGSLTHRTRPPTVQVAKTTPFNTKERVMLACYVWGFYPADVTISWRKNGQPVPPHSSAPKMAQPNGDWTYQTVSYLAITPSYGDTYTCVVEHIGAPEPVSEDWTHGLSPMQIVKVSVSAVTLGLGFIIFSLGLLSWRRAGSSGYIFLPGDSYPEGQHVS</sequence>
<evidence type="ECO:0000256" key="8">
    <source>
        <dbReference type="ARBA" id="ARBA00023130"/>
    </source>
</evidence>
<feature type="domain" description="Ig-like" evidence="17">
    <location>
        <begin position="114"/>
        <end position="204"/>
    </location>
</feature>
<keyword evidence="3 15" id="KW-0812">Transmembrane</keyword>
<dbReference type="GeneID" id="101371503"/>
<dbReference type="PROSITE" id="PS50835">
    <property type="entry name" value="IG_LIKE"/>
    <property type="match status" value="1"/>
</dbReference>
<evidence type="ECO:0000256" key="10">
    <source>
        <dbReference type="ARBA" id="ARBA00023157"/>
    </source>
</evidence>
<dbReference type="SMART" id="SM00407">
    <property type="entry name" value="IGc1"/>
    <property type="match status" value="1"/>
</dbReference>
<dbReference type="InterPro" id="IPR050160">
    <property type="entry name" value="MHC/Immunoglobulin"/>
</dbReference>
<dbReference type="InterPro" id="IPR000353">
    <property type="entry name" value="MHC_II_b_N"/>
</dbReference>
<accession>A0A2U3WGA8</accession>
<evidence type="ECO:0000256" key="11">
    <source>
        <dbReference type="ARBA" id="ARBA00023180"/>
    </source>
</evidence>
<dbReference type="GO" id="GO:0019886">
    <property type="term" value="P:antigen processing and presentation of exogenous peptide antigen via MHC class II"/>
    <property type="evidence" value="ECO:0007669"/>
    <property type="project" value="UniProtKB-ARBA"/>
</dbReference>
<dbReference type="InParanoid" id="A0A2U3WGA8"/>
<proteinExistence type="inferred from homology"/>
<evidence type="ECO:0000256" key="14">
    <source>
        <dbReference type="ARBA" id="ARBA00037817"/>
    </source>
</evidence>
<evidence type="ECO:0000256" key="1">
    <source>
        <dbReference type="ARBA" id="ARBA00004352"/>
    </source>
</evidence>
<evidence type="ECO:0000256" key="12">
    <source>
        <dbReference type="ARBA" id="ARBA00023182"/>
    </source>
</evidence>
<dbReference type="CDD" id="cd21002">
    <property type="entry name" value="IgC1_MHC_II_beta_HLA-DM"/>
    <property type="match status" value="1"/>
</dbReference>
<evidence type="ECO:0000256" key="7">
    <source>
        <dbReference type="ARBA" id="ARBA00022989"/>
    </source>
</evidence>
<dbReference type="SUPFAM" id="SSF48726">
    <property type="entry name" value="Immunoglobulin"/>
    <property type="match status" value="1"/>
</dbReference>
<dbReference type="Gene3D" id="3.10.320.10">
    <property type="entry name" value="Class II Histocompatibility Antigen, M Beta Chain, Chain B, domain 1"/>
    <property type="match status" value="1"/>
</dbReference>
<feature type="chain" id="PRO_5015588313" evidence="16">
    <location>
        <begin position="20"/>
        <end position="263"/>
    </location>
</feature>
<dbReference type="InterPro" id="IPR014745">
    <property type="entry name" value="MHC_II_a/b_N"/>
</dbReference>
<keyword evidence="11" id="KW-0325">Glycoprotein</keyword>
<evidence type="ECO:0000256" key="3">
    <source>
        <dbReference type="ARBA" id="ARBA00022692"/>
    </source>
</evidence>
<dbReference type="STRING" id="9708.A0A2U3WGA8"/>
<dbReference type="InterPro" id="IPR013783">
    <property type="entry name" value="Ig-like_fold"/>
</dbReference>
<dbReference type="Pfam" id="PF00969">
    <property type="entry name" value="MHC_II_beta"/>
    <property type="match status" value="1"/>
</dbReference>
<dbReference type="SUPFAM" id="SSF54452">
    <property type="entry name" value="MHC antigen-recognition domain"/>
    <property type="match status" value="1"/>
</dbReference>
<reference evidence="19" key="1">
    <citation type="submission" date="2025-08" db="UniProtKB">
        <authorList>
            <consortium name="RefSeq"/>
        </authorList>
    </citation>
    <scope>IDENTIFICATION</scope>
</reference>
<evidence type="ECO:0000256" key="9">
    <source>
        <dbReference type="ARBA" id="ARBA00023136"/>
    </source>
</evidence>
<evidence type="ECO:0000256" key="15">
    <source>
        <dbReference type="SAM" id="Phobius"/>
    </source>
</evidence>
<dbReference type="InterPro" id="IPR003006">
    <property type="entry name" value="Ig/MHC_CS"/>
</dbReference>
<keyword evidence="8" id="KW-1064">Adaptive immunity</keyword>
<keyword evidence="10" id="KW-1015">Disulfide bond</keyword>
<evidence type="ECO:0000256" key="13">
    <source>
        <dbReference type="ARBA" id="ARBA00023228"/>
    </source>
</evidence>
<keyword evidence="4 16" id="KW-0732">Signal</keyword>
<dbReference type="InterPro" id="IPR007110">
    <property type="entry name" value="Ig-like_dom"/>
</dbReference>
<evidence type="ECO:0000256" key="16">
    <source>
        <dbReference type="SAM" id="SignalP"/>
    </source>
</evidence>
<comment type="similarity">
    <text evidence="2">Belongs to the MHC class II family.</text>
</comment>
<keyword evidence="5" id="KW-0967">Endosome</keyword>
<evidence type="ECO:0000256" key="2">
    <source>
        <dbReference type="ARBA" id="ARBA00007394"/>
    </source>
</evidence>
<dbReference type="GO" id="GO:0005765">
    <property type="term" value="C:lysosomal membrane"/>
    <property type="evidence" value="ECO:0007669"/>
    <property type="project" value="UniProtKB-SubCell"/>
</dbReference>
<keyword evidence="18" id="KW-1185">Reference proteome</keyword>
<keyword evidence="13" id="KW-0458">Lysosome</keyword>
<evidence type="ECO:0000313" key="18">
    <source>
        <dbReference type="Proteomes" id="UP000245340"/>
    </source>
</evidence>
<feature type="signal peptide" evidence="16">
    <location>
        <begin position="1"/>
        <end position="19"/>
    </location>
</feature>
<dbReference type="Proteomes" id="UP000245340">
    <property type="component" value="Unplaced"/>
</dbReference>
<evidence type="ECO:0000259" key="17">
    <source>
        <dbReference type="PROSITE" id="PS50835"/>
    </source>
</evidence>
<comment type="subcellular location">
    <subcellularLocation>
        <location evidence="14">Late endosome membrane</location>
        <topology evidence="14">Single-pass type I membrane protein</topology>
    </subcellularLocation>
    <subcellularLocation>
        <location evidence="1">Lysosome membrane</location>
        <topology evidence="1">Single-pass type I membrane protein</topology>
    </subcellularLocation>
</comment>
<dbReference type="FunFam" id="2.60.40.10:FF:000968">
    <property type="entry name" value="MHC class II H2-M beta 2 chain"/>
    <property type="match status" value="1"/>
</dbReference>
<dbReference type="PANTHER" id="PTHR19944">
    <property type="entry name" value="MHC CLASS II-RELATED"/>
    <property type="match status" value="1"/>
</dbReference>